<sequence>MRLVYCLGYGEPELCFAPPKRNAGTRQYWDIFGALAYGSVDAVQPRRSRARNRDGLRDRIHWKIDTLARLQERGIWLLDVSPVALYAPGGGRAVTGSRYRDLVRSAFTQFIGPRLSRFHKLNQVWVIGYDLARHLEPVAAKWLARDHVIIQPQGERACPGRLRTDLSRMVRAAQRHAR</sequence>
<accession>A0A7I9VKG0</accession>
<protein>
    <submittedName>
        <fullName evidence="1">Uncharacterized protein</fullName>
    </submittedName>
</protein>
<gene>
    <name evidence="1" type="ORF">AMYX_13500</name>
</gene>
<evidence type="ECO:0000313" key="2">
    <source>
        <dbReference type="Proteomes" id="UP000503640"/>
    </source>
</evidence>
<evidence type="ECO:0000313" key="1">
    <source>
        <dbReference type="EMBL" id="GEJ56609.1"/>
    </source>
</evidence>
<dbReference type="EMBL" id="BJTG01000003">
    <property type="protein sequence ID" value="GEJ56609.1"/>
    <property type="molecule type" value="Genomic_DNA"/>
</dbReference>
<keyword evidence="2" id="KW-1185">Reference proteome</keyword>
<reference evidence="2" key="1">
    <citation type="journal article" date="2020" name="Appl. Environ. Microbiol.">
        <title>Diazotrophic Anaeromyxobacter Isolates from Soils.</title>
        <authorList>
            <person name="Masuda Y."/>
            <person name="Yamanaka H."/>
            <person name="Xu Z.X."/>
            <person name="Shiratori Y."/>
            <person name="Aono T."/>
            <person name="Amachi S."/>
            <person name="Senoo K."/>
            <person name="Itoh H."/>
        </authorList>
    </citation>
    <scope>NUCLEOTIDE SEQUENCE [LARGE SCALE GENOMIC DNA]</scope>
    <source>
        <strain evidence="2">R267</strain>
    </source>
</reference>
<dbReference type="Proteomes" id="UP000503640">
    <property type="component" value="Unassembled WGS sequence"/>
</dbReference>
<organism evidence="1 2">
    <name type="scientific">Anaeromyxobacter diazotrophicus</name>
    <dbReference type="NCBI Taxonomy" id="2590199"/>
    <lineage>
        <taxon>Bacteria</taxon>
        <taxon>Pseudomonadati</taxon>
        <taxon>Myxococcota</taxon>
        <taxon>Myxococcia</taxon>
        <taxon>Myxococcales</taxon>
        <taxon>Cystobacterineae</taxon>
        <taxon>Anaeromyxobacteraceae</taxon>
        <taxon>Anaeromyxobacter</taxon>
    </lineage>
</organism>
<dbReference type="AlphaFoldDB" id="A0A7I9VKG0"/>
<comment type="caution">
    <text evidence="1">The sequence shown here is derived from an EMBL/GenBank/DDBJ whole genome shotgun (WGS) entry which is preliminary data.</text>
</comment>
<name>A0A7I9VKG0_9BACT</name>
<proteinExistence type="predicted"/>